<evidence type="ECO:0000313" key="1">
    <source>
        <dbReference type="EMBL" id="ORY40883.1"/>
    </source>
</evidence>
<dbReference type="Proteomes" id="UP000193920">
    <property type="component" value="Unassembled WGS sequence"/>
</dbReference>
<reference evidence="1 2" key="1">
    <citation type="submission" date="2016-08" db="EMBL/GenBank/DDBJ databases">
        <title>A Parts List for Fungal Cellulosomes Revealed by Comparative Genomics.</title>
        <authorList>
            <consortium name="DOE Joint Genome Institute"/>
            <person name="Haitjema C.H."/>
            <person name="Gilmore S.P."/>
            <person name="Henske J.K."/>
            <person name="Solomon K.V."/>
            <person name="De Groot R."/>
            <person name="Kuo A."/>
            <person name="Mondo S.J."/>
            <person name="Salamov A.A."/>
            <person name="Labutti K."/>
            <person name="Zhao Z."/>
            <person name="Chiniquy J."/>
            <person name="Barry K."/>
            <person name="Brewer H.M."/>
            <person name="Purvine S.O."/>
            <person name="Wright A.T."/>
            <person name="Boxma B."/>
            <person name="Van Alen T."/>
            <person name="Hackstein J.H."/>
            <person name="Baker S.E."/>
            <person name="Grigoriev I.V."/>
            <person name="O'Malley M.A."/>
        </authorList>
    </citation>
    <scope>NUCLEOTIDE SEQUENCE [LARGE SCALE GENOMIC DNA]</scope>
    <source>
        <strain evidence="1 2">G1</strain>
    </source>
</reference>
<protein>
    <submittedName>
        <fullName evidence="1">Uncharacterized protein</fullName>
    </submittedName>
</protein>
<evidence type="ECO:0000313" key="2">
    <source>
        <dbReference type="Proteomes" id="UP000193920"/>
    </source>
</evidence>
<organism evidence="1 2">
    <name type="scientific">Neocallimastix californiae</name>
    <dbReference type="NCBI Taxonomy" id="1754190"/>
    <lineage>
        <taxon>Eukaryota</taxon>
        <taxon>Fungi</taxon>
        <taxon>Fungi incertae sedis</taxon>
        <taxon>Chytridiomycota</taxon>
        <taxon>Chytridiomycota incertae sedis</taxon>
        <taxon>Neocallimastigomycetes</taxon>
        <taxon>Neocallimastigales</taxon>
        <taxon>Neocallimastigaceae</taxon>
        <taxon>Neocallimastix</taxon>
    </lineage>
</organism>
<dbReference type="STRING" id="1754190.A0A1Y2C1G5"/>
<accession>A0A1Y2C1G5</accession>
<keyword evidence="2" id="KW-1185">Reference proteome</keyword>
<dbReference type="AlphaFoldDB" id="A0A1Y2C1G5"/>
<gene>
    <name evidence="1" type="ORF">LY90DRAFT_510341</name>
</gene>
<comment type="caution">
    <text evidence="1">The sequence shown here is derived from an EMBL/GenBank/DDBJ whole genome shotgun (WGS) entry which is preliminary data.</text>
</comment>
<name>A0A1Y2C1G5_9FUNG</name>
<dbReference type="EMBL" id="MCOG01000126">
    <property type="protein sequence ID" value="ORY40883.1"/>
    <property type="molecule type" value="Genomic_DNA"/>
</dbReference>
<sequence>MKKDIETQKEIYNKKHKQYSDLHVYFGRMVSDLSNKAVQILYRSYCKPSDKDKSYNDISPEVTSEHYSHMSVLKKRINNLIKESHEASQTIREEHGPLLKANNDIIRLIII</sequence>
<proteinExistence type="predicted"/>